<gene>
    <name evidence="7" type="ORF">KHU32_21990</name>
</gene>
<evidence type="ECO:0000313" key="8">
    <source>
        <dbReference type="Proteomes" id="UP000766336"/>
    </source>
</evidence>
<dbReference type="SUPFAM" id="SSF53807">
    <property type="entry name" value="Helical backbone' metal receptor"/>
    <property type="match status" value="1"/>
</dbReference>
<dbReference type="InterPro" id="IPR002491">
    <property type="entry name" value="ABC_transptr_periplasmic_BD"/>
</dbReference>
<evidence type="ECO:0000313" key="7">
    <source>
        <dbReference type="EMBL" id="MBS7813628.1"/>
    </source>
</evidence>
<evidence type="ECO:0000259" key="6">
    <source>
        <dbReference type="PROSITE" id="PS50983"/>
    </source>
</evidence>
<protein>
    <submittedName>
        <fullName evidence="7">ABC transporter substrate-binding protein</fullName>
    </submittedName>
</protein>
<dbReference type="InterPro" id="IPR006311">
    <property type="entry name" value="TAT_signal"/>
</dbReference>
<keyword evidence="5" id="KW-0732">Signal</keyword>
<dbReference type="PANTHER" id="PTHR30532:SF1">
    <property type="entry name" value="IRON(3+)-HYDROXAMATE-BINDING PROTEIN FHUD"/>
    <property type="match status" value="1"/>
</dbReference>
<accession>A0ABS5QJF3</accession>
<dbReference type="Pfam" id="PF01497">
    <property type="entry name" value="Peripla_BP_2"/>
    <property type="match status" value="1"/>
</dbReference>
<keyword evidence="3" id="KW-0813">Transport</keyword>
<proteinExistence type="inferred from homology"/>
<comment type="similarity">
    <text evidence="2">Belongs to the bacterial solute-binding protein 8 family.</text>
</comment>
<sequence length="307" mass="32677">MTRLTRRLLLGALPGGAGLAAARPVEHALGVTEVPGTPRRVATLDNRHTENLLALGLPPVGAAGLRRYRQIMAGVEPAPGPEVTDLGQADTPNIELLLALAPELIIGNARSVQRHHAALSSIAPVLAYDPYPPGGANLYDAMLVHFRAIAEVLGRQAEAEAFLAALDAGYAAGRARLAAAGFAGRRVVLGNVNAGITGADVMLFNANALPAEILRRLGFDYAYDEPRHAGRGFNVTTAEALPALQEADFLYLPFNETGVRNLMATPIWRNLAFVREGRARAIPYREMYGSVLTAQVFARQVVAELAP</sequence>
<feature type="domain" description="Fe/B12 periplasmic-binding" evidence="6">
    <location>
        <begin position="40"/>
        <end position="307"/>
    </location>
</feature>
<dbReference type="RefSeq" id="WP_213672321.1">
    <property type="nucleotide sequence ID" value="NZ_JAHCDA010000005.1"/>
</dbReference>
<evidence type="ECO:0000256" key="4">
    <source>
        <dbReference type="ARBA" id="ARBA00022496"/>
    </source>
</evidence>
<keyword evidence="4" id="KW-0410">Iron transport</keyword>
<keyword evidence="4" id="KW-0408">Iron</keyword>
<comment type="subcellular location">
    <subcellularLocation>
        <location evidence="1">Cell envelope</location>
    </subcellularLocation>
</comment>
<dbReference type="PANTHER" id="PTHR30532">
    <property type="entry name" value="IRON III DICITRATE-BINDING PERIPLASMIC PROTEIN"/>
    <property type="match status" value="1"/>
</dbReference>
<dbReference type="PROSITE" id="PS51318">
    <property type="entry name" value="TAT"/>
    <property type="match status" value="1"/>
</dbReference>
<dbReference type="PROSITE" id="PS50983">
    <property type="entry name" value="FE_B12_PBP"/>
    <property type="match status" value="1"/>
</dbReference>
<dbReference type="InterPro" id="IPR051313">
    <property type="entry name" value="Bact_iron-sidero_bind"/>
</dbReference>
<keyword evidence="8" id="KW-1185">Reference proteome</keyword>
<evidence type="ECO:0000256" key="3">
    <source>
        <dbReference type="ARBA" id="ARBA00022448"/>
    </source>
</evidence>
<organism evidence="7 8">
    <name type="scientific">Roseococcus pinisoli</name>
    <dbReference type="NCBI Taxonomy" id="2835040"/>
    <lineage>
        <taxon>Bacteria</taxon>
        <taxon>Pseudomonadati</taxon>
        <taxon>Pseudomonadota</taxon>
        <taxon>Alphaproteobacteria</taxon>
        <taxon>Acetobacterales</taxon>
        <taxon>Roseomonadaceae</taxon>
        <taxon>Roseococcus</taxon>
    </lineage>
</organism>
<keyword evidence="4" id="KW-0406">Ion transport</keyword>
<evidence type="ECO:0000256" key="2">
    <source>
        <dbReference type="ARBA" id="ARBA00008814"/>
    </source>
</evidence>
<dbReference type="Gene3D" id="3.40.50.1980">
    <property type="entry name" value="Nitrogenase molybdenum iron protein domain"/>
    <property type="match status" value="2"/>
</dbReference>
<dbReference type="Proteomes" id="UP000766336">
    <property type="component" value="Unassembled WGS sequence"/>
</dbReference>
<evidence type="ECO:0000256" key="5">
    <source>
        <dbReference type="ARBA" id="ARBA00022729"/>
    </source>
</evidence>
<comment type="caution">
    <text evidence="7">The sequence shown here is derived from an EMBL/GenBank/DDBJ whole genome shotgun (WGS) entry which is preliminary data.</text>
</comment>
<evidence type="ECO:0000256" key="1">
    <source>
        <dbReference type="ARBA" id="ARBA00004196"/>
    </source>
</evidence>
<reference evidence="7 8" key="1">
    <citation type="submission" date="2021-05" db="EMBL/GenBank/DDBJ databases">
        <title>Roseococcus sp. XZZS9, whole genome shotgun sequencing project.</title>
        <authorList>
            <person name="Zhao G."/>
            <person name="Shen L."/>
        </authorList>
    </citation>
    <scope>NUCLEOTIDE SEQUENCE [LARGE SCALE GENOMIC DNA]</scope>
    <source>
        <strain evidence="7 8">XZZS9</strain>
    </source>
</reference>
<dbReference type="EMBL" id="JAHCDA010000005">
    <property type="protein sequence ID" value="MBS7813628.1"/>
    <property type="molecule type" value="Genomic_DNA"/>
</dbReference>
<name>A0ABS5QJF3_9PROT</name>